<name>A0A3D9KXV5_MARFU</name>
<reference evidence="1 2" key="1">
    <citation type="submission" date="2018-07" db="EMBL/GenBank/DDBJ databases">
        <title>Genomic Encyclopedia of Type Strains, Phase IV (KMG-IV): sequencing the most valuable type-strain genomes for metagenomic binning, comparative biology and taxonomic classification.</title>
        <authorList>
            <person name="Goeker M."/>
        </authorList>
    </citation>
    <scope>NUCLEOTIDE SEQUENCE [LARGE SCALE GENOMIC DNA]</scope>
    <source>
        <strain evidence="1 2">DSM 4134</strain>
    </source>
</reference>
<dbReference type="Proteomes" id="UP000256779">
    <property type="component" value="Unassembled WGS sequence"/>
</dbReference>
<accession>A0A3D9KXV5</accession>
<keyword evidence="2" id="KW-1185">Reference proteome</keyword>
<organism evidence="1 2">
    <name type="scientific">Marinoscillum furvescens DSM 4134</name>
    <dbReference type="NCBI Taxonomy" id="1122208"/>
    <lineage>
        <taxon>Bacteria</taxon>
        <taxon>Pseudomonadati</taxon>
        <taxon>Bacteroidota</taxon>
        <taxon>Cytophagia</taxon>
        <taxon>Cytophagales</taxon>
        <taxon>Reichenbachiellaceae</taxon>
        <taxon>Marinoscillum</taxon>
    </lineage>
</organism>
<sequence>MTSAYHLKISFQSLDYNRFGLTGGTSPDVVISFQSLDYNRLVRFNNAICIVVISF</sequence>
<protein>
    <submittedName>
        <fullName evidence="1">Uncharacterized protein</fullName>
    </submittedName>
</protein>
<dbReference type="EMBL" id="QREG01000022">
    <property type="protein sequence ID" value="RED94094.1"/>
    <property type="molecule type" value="Genomic_DNA"/>
</dbReference>
<evidence type="ECO:0000313" key="1">
    <source>
        <dbReference type="EMBL" id="RED94094.1"/>
    </source>
</evidence>
<dbReference type="AlphaFoldDB" id="A0A3D9KXV5"/>
<comment type="caution">
    <text evidence="1">The sequence shown here is derived from an EMBL/GenBank/DDBJ whole genome shotgun (WGS) entry which is preliminary data.</text>
</comment>
<proteinExistence type="predicted"/>
<gene>
    <name evidence="1" type="ORF">C7460_12235</name>
</gene>
<evidence type="ECO:0000313" key="2">
    <source>
        <dbReference type="Proteomes" id="UP000256779"/>
    </source>
</evidence>